<accession>A0A9D0YU85</accession>
<keyword evidence="6" id="KW-1133">Transmembrane helix</keyword>
<keyword evidence="7" id="KW-0811">Translocation</keyword>
<dbReference type="GO" id="GO:0010181">
    <property type="term" value="F:FMN binding"/>
    <property type="evidence" value="ECO:0007669"/>
    <property type="project" value="InterPro"/>
</dbReference>
<dbReference type="SMART" id="SM00900">
    <property type="entry name" value="FMN_bind"/>
    <property type="match status" value="1"/>
</dbReference>
<evidence type="ECO:0000256" key="3">
    <source>
        <dbReference type="ARBA" id="ARBA00022475"/>
    </source>
</evidence>
<dbReference type="InterPro" id="IPR007329">
    <property type="entry name" value="FMN-bd"/>
</dbReference>
<dbReference type="PRINTS" id="PR01506">
    <property type="entry name" value="TATBPROTEIN"/>
</dbReference>
<gene>
    <name evidence="10" type="primary">tatB</name>
    <name evidence="10" type="ORF">IAA66_00670</name>
</gene>
<keyword evidence="2" id="KW-0813">Transport</keyword>
<evidence type="ECO:0000256" key="6">
    <source>
        <dbReference type="ARBA" id="ARBA00022989"/>
    </source>
</evidence>
<dbReference type="GO" id="GO:0016020">
    <property type="term" value="C:membrane"/>
    <property type="evidence" value="ECO:0007669"/>
    <property type="project" value="UniProtKB-SubCell"/>
</dbReference>
<keyword evidence="5" id="KW-0653">Protein transport</keyword>
<dbReference type="PANTHER" id="PTHR33162">
    <property type="entry name" value="SEC-INDEPENDENT PROTEIN TRANSLOCASE PROTEIN TATA, CHLOROPLASTIC"/>
    <property type="match status" value="1"/>
</dbReference>
<sequence length="136" mass="14664">MFNIGFWELIVILLVALLVVGPKDLPKVARSLARGIKRLRAMVDEVKRESGLGEVEQELKQVTREVKVKVTMDGDKIAKIEVLSHSETAGISDPAFTQIPEAIIAANSTEVDVVTGATRTSDALIAAVNDALSQVK</sequence>
<protein>
    <submittedName>
        <fullName evidence="10">Twin-arginine translocase subunit TatB</fullName>
    </submittedName>
</protein>
<keyword evidence="3" id="KW-1003">Cell membrane</keyword>
<dbReference type="Proteomes" id="UP000886819">
    <property type="component" value="Unassembled WGS sequence"/>
</dbReference>
<dbReference type="Gene3D" id="1.20.5.3310">
    <property type="match status" value="1"/>
</dbReference>
<dbReference type="EMBL" id="DVFI01000010">
    <property type="protein sequence ID" value="HIQ62082.1"/>
    <property type="molecule type" value="Genomic_DNA"/>
</dbReference>
<dbReference type="NCBIfam" id="TIGR01410">
    <property type="entry name" value="tatB"/>
    <property type="match status" value="1"/>
</dbReference>
<reference evidence="10" key="2">
    <citation type="journal article" date="2021" name="PeerJ">
        <title>Extensive microbial diversity within the chicken gut microbiome revealed by metagenomics and culture.</title>
        <authorList>
            <person name="Gilroy R."/>
            <person name="Ravi A."/>
            <person name="Getino M."/>
            <person name="Pursley I."/>
            <person name="Horton D.L."/>
            <person name="Alikhan N.F."/>
            <person name="Baker D."/>
            <person name="Gharbi K."/>
            <person name="Hall N."/>
            <person name="Watson M."/>
            <person name="Adriaenssens E.M."/>
            <person name="Foster-Nyarko E."/>
            <person name="Jarju S."/>
            <person name="Secka A."/>
            <person name="Antonio M."/>
            <person name="Oren A."/>
            <person name="Chaudhuri R.R."/>
            <person name="La Ragione R."/>
            <person name="Hildebrand F."/>
            <person name="Pallen M.J."/>
        </authorList>
    </citation>
    <scope>NUCLEOTIDE SEQUENCE</scope>
    <source>
        <strain evidence="10">ChiHile30-977</strain>
    </source>
</reference>
<dbReference type="AlphaFoldDB" id="A0A9D0YU85"/>
<reference evidence="10" key="1">
    <citation type="submission" date="2020-10" db="EMBL/GenBank/DDBJ databases">
        <authorList>
            <person name="Gilroy R."/>
        </authorList>
    </citation>
    <scope>NUCLEOTIDE SEQUENCE</scope>
    <source>
        <strain evidence="10">ChiHile30-977</strain>
    </source>
</reference>
<evidence type="ECO:0000256" key="1">
    <source>
        <dbReference type="ARBA" id="ARBA00004167"/>
    </source>
</evidence>
<proteinExistence type="predicted"/>
<dbReference type="InterPro" id="IPR003369">
    <property type="entry name" value="TatA/B/E"/>
</dbReference>
<dbReference type="InterPro" id="IPR018448">
    <property type="entry name" value="TatB"/>
</dbReference>
<comment type="caution">
    <text evidence="10">The sequence shown here is derived from an EMBL/GenBank/DDBJ whole genome shotgun (WGS) entry which is preliminary data.</text>
</comment>
<organism evidence="10 11">
    <name type="scientific">Candidatus Avichristensenella intestinipullorum</name>
    <dbReference type="NCBI Taxonomy" id="2840693"/>
    <lineage>
        <taxon>Bacteria</taxon>
        <taxon>Bacillati</taxon>
        <taxon>Bacillota</taxon>
        <taxon>Clostridia</taxon>
        <taxon>Candidatus Avichristensenella</taxon>
    </lineage>
</organism>
<evidence type="ECO:0000313" key="11">
    <source>
        <dbReference type="Proteomes" id="UP000886819"/>
    </source>
</evidence>
<evidence type="ECO:0000259" key="9">
    <source>
        <dbReference type="SMART" id="SM00900"/>
    </source>
</evidence>
<dbReference type="PANTHER" id="PTHR33162:SF1">
    <property type="entry name" value="SEC-INDEPENDENT PROTEIN TRANSLOCASE PROTEIN TATA, CHLOROPLASTIC"/>
    <property type="match status" value="1"/>
</dbReference>
<evidence type="ECO:0000256" key="5">
    <source>
        <dbReference type="ARBA" id="ARBA00022927"/>
    </source>
</evidence>
<name>A0A9D0YU85_9FIRM</name>
<dbReference type="GO" id="GO:0043953">
    <property type="term" value="P:protein transport by the Tat complex"/>
    <property type="evidence" value="ECO:0007669"/>
    <property type="project" value="InterPro"/>
</dbReference>
<keyword evidence="8" id="KW-0472">Membrane</keyword>
<dbReference type="GO" id="GO:0008320">
    <property type="term" value="F:protein transmembrane transporter activity"/>
    <property type="evidence" value="ECO:0007669"/>
    <property type="project" value="InterPro"/>
</dbReference>
<comment type="subcellular location">
    <subcellularLocation>
        <location evidence="1">Membrane</location>
        <topology evidence="1">Single-pass membrane protein</topology>
    </subcellularLocation>
</comment>
<evidence type="ECO:0000256" key="4">
    <source>
        <dbReference type="ARBA" id="ARBA00022692"/>
    </source>
</evidence>
<dbReference type="Pfam" id="PF02416">
    <property type="entry name" value="TatA_B_E"/>
    <property type="match status" value="1"/>
</dbReference>
<keyword evidence="4" id="KW-0812">Transmembrane</keyword>
<evidence type="ECO:0000256" key="8">
    <source>
        <dbReference type="ARBA" id="ARBA00023136"/>
    </source>
</evidence>
<dbReference type="Pfam" id="PF04205">
    <property type="entry name" value="FMN_bind"/>
    <property type="match status" value="1"/>
</dbReference>
<evidence type="ECO:0000256" key="7">
    <source>
        <dbReference type="ARBA" id="ARBA00023010"/>
    </source>
</evidence>
<evidence type="ECO:0000256" key="2">
    <source>
        <dbReference type="ARBA" id="ARBA00022448"/>
    </source>
</evidence>
<evidence type="ECO:0000313" key="10">
    <source>
        <dbReference type="EMBL" id="HIQ62082.1"/>
    </source>
</evidence>
<dbReference type="Gene3D" id="3.90.1010.20">
    <property type="match status" value="1"/>
</dbReference>
<feature type="domain" description="FMN-binding" evidence="9">
    <location>
        <begin position="51"/>
        <end position="135"/>
    </location>
</feature>